<keyword evidence="1" id="KW-0732">Signal</keyword>
<proteinExistence type="predicted"/>
<sequence length="381" mass="42588">MKKIIPLTTLLVLAINPYVPFAESEGTDVFLPSEGILNESTHEIKQTSDDTIEHTFTDGFEVTGNTRIKDDEINGNLVIPSKNERYKIEGNLNNEETNKTDETDVYTGNVTNDDELKFEAFVYNNDNGEKIASINIFDLVEEDGNVERKSPFTIILDYNNNQKIETYDENIIFDQPITSDSEREVSILTDGSLGSITGTTGRYMRTETQAWEDEYDAGGNHTPWRVGAFTEPDNAKQTASNPDFVNEVRVHDLSIDVSGDSYTTFAAAKPLDNSHSSFDIPFIIDHSLDDISVYLSSVSVDASSSGWNVAYDWHGGFASKDAYGLEYGESDGLIAESKLSWSTQASGDFLNLDQEIDMTYELFGDIREYHTTSTSHTVYYQ</sequence>
<evidence type="ECO:0000313" key="2">
    <source>
        <dbReference type="EMBL" id="MBB5173356.1"/>
    </source>
</evidence>
<accession>A0A840QPL4</accession>
<keyword evidence="3" id="KW-1185">Reference proteome</keyword>
<dbReference type="RefSeq" id="WP_184663812.1">
    <property type="nucleotide sequence ID" value="NZ_JACHHB010000006.1"/>
</dbReference>
<feature type="chain" id="PRO_5032634966" evidence="1">
    <location>
        <begin position="23"/>
        <end position="381"/>
    </location>
</feature>
<comment type="caution">
    <text evidence="2">The sequence shown here is derived from an EMBL/GenBank/DDBJ whole genome shotgun (WGS) entry which is preliminary data.</text>
</comment>
<evidence type="ECO:0000313" key="3">
    <source>
        <dbReference type="Proteomes" id="UP000551878"/>
    </source>
</evidence>
<name>A0A840QPL4_9BACI</name>
<dbReference type="EMBL" id="JACHHB010000006">
    <property type="protein sequence ID" value="MBB5173356.1"/>
    <property type="molecule type" value="Genomic_DNA"/>
</dbReference>
<dbReference type="Proteomes" id="UP000551878">
    <property type="component" value="Unassembled WGS sequence"/>
</dbReference>
<protein>
    <submittedName>
        <fullName evidence="2">Uncharacterized protein</fullName>
    </submittedName>
</protein>
<evidence type="ECO:0000256" key="1">
    <source>
        <dbReference type="SAM" id="SignalP"/>
    </source>
</evidence>
<feature type="signal peptide" evidence="1">
    <location>
        <begin position="1"/>
        <end position="22"/>
    </location>
</feature>
<gene>
    <name evidence="2" type="ORF">HNQ41_001543</name>
</gene>
<dbReference type="AlphaFoldDB" id="A0A840QPL4"/>
<reference evidence="2 3" key="1">
    <citation type="submission" date="2020-08" db="EMBL/GenBank/DDBJ databases">
        <title>Genomic Encyclopedia of Type Strains, Phase IV (KMG-IV): sequencing the most valuable type-strain genomes for metagenomic binning, comparative biology and taxonomic classification.</title>
        <authorList>
            <person name="Goeker M."/>
        </authorList>
    </citation>
    <scope>NUCLEOTIDE SEQUENCE [LARGE SCALE GENOMIC DNA]</scope>
    <source>
        <strain evidence="2 3">DSM 24696</strain>
    </source>
</reference>
<organism evidence="2 3">
    <name type="scientific">Texcoconibacillus texcoconensis</name>
    <dbReference type="NCBI Taxonomy" id="1095777"/>
    <lineage>
        <taxon>Bacteria</taxon>
        <taxon>Bacillati</taxon>
        <taxon>Bacillota</taxon>
        <taxon>Bacilli</taxon>
        <taxon>Bacillales</taxon>
        <taxon>Bacillaceae</taxon>
        <taxon>Texcoconibacillus</taxon>
    </lineage>
</organism>